<evidence type="ECO:0000313" key="2">
    <source>
        <dbReference type="EMBL" id="PKI73223.1"/>
    </source>
</evidence>
<reference evidence="2 3" key="1">
    <citation type="submission" date="2017-11" db="EMBL/GenBank/DDBJ databases">
        <title>De-novo sequencing of pomegranate (Punica granatum L.) genome.</title>
        <authorList>
            <person name="Akparov Z."/>
            <person name="Amiraslanov A."/>
            <person name="Hajiyeva S."/>
            <person name="Abbasov M."/>
            <person name="Kaur K."/>
            <person name="Hamwieh A."/>
            <person name="Solovyev V."/>
            <person name="Salamov A."/>
            <person name="Braich B."/>
            <person name="Kosarev P."/>
            <person name="Mahmoud A."/>
            <person name="Hajiyev E."/>
            <person name="Babayeva S."/>
            <person name="Izzatullayeva V."/>
            <person name="Mammadov A."/>
            <person name="Mammadov A."/>
            <person name="Sharifova S."/>
            <person name="Ojaghi J."/>
            <person name="Eynullazada K."/>
            <person name="Bayramov B."/>
            <person name="Abdulazimova A."/>
            <person name="Shahmuradov I."/>
        </authorList>
    </citation>
    <scope>NUCLEOTIDE SEQUENCE [LARGE SCALE GENOMIC DNA]</scope>
    <source>
        <strain evidence="3">cv. AG2017</strain>
        <tissue evidence="2">Leaf</tissue>
    </source>
</reference>
<dbReference type="Proteomes" id="UP000233551">
    <property type="component" value="Unassembled WGS sequence"/>
</dbReference>
<proteinExistence type="predicted"/>
<feature type="compositionally biased region" description="Polar residues" evidence="1">
    <location>
        <begin position="547"/>
        <end position="557"/>
    </location>
</feature>
<evidence type="ECO:0008006" key="4">
    <source>
        <dbReference type="Google" id="ProtNLM"/>
    </source>
</evidence>
<keyword evidence="3" id="KW-1185">Reference proteome</keyword>
<accession>A0A2I0KXZ0</accession>
<organism evidence="2 3">
    <name type="scientific">Punica granatum</name>
    <name type="common">Pomegranate</name>
    <dbReference type="NCBI Taxonomy" id="22663"/>
    <lineage>
        <taxon>Eukaryota</taxon>
        <taxon>Viridiplantae</taxon>
        <taxon>Streptophyta</taxon>
        <taxon>Embryophyta</taxon>
        <taxon>Tracheophyta</taxon>
        <taxon>Spermatophyta</taxon>
        <taxon>Magnoliopsida</taxon>
        <taxon>eudicotyledons</taxon>
        <taxon>Gunneridae</taxon>
        <taxon>Pentapetalae</taxon>
        <taxon>rosids</taxon>
        <taxon>malvids</taxon>
        <taxon>Myrtales</taxon>
        <taxon>Lythraceae</taxon>
        <taxon>Punica</taxon>
    </lineage>
</organism>
<feature type="region of interest" description="Disordered" evidence="1">
    <location>
        <begin position="517"/>
        <end position="557"/>
    </location>
</feature>
<evidence type="ECO:0000313" key="3">
    <source>
        <dbReference type="Proteomes" id="UP000233551"/>
    </source>
</evidence>
<dbReference type="AlphaFoldDB" id="A0A2I0KXZ0"/>
<dbReference type="EMBL" id="PGOL01000281">
    <property type="protein sequence ID" value="PKI73223.1"/>
    <property type="molecule type" value="Genomic_DNA"/>
</dbReference>
<comment type="caution">
    <text evidence="2">The sequence shown here is derived from an EMBL/GenBank/DDBJ whole genome shotgun (WGS) entry which is preliminary data.</text>
</comment>
<feature type="compositionally biased region" description="Basic and acidic residues" evidence="1">
    <location>
        <begin position="517"/>
        <end position="531"/>
    </location>
</feature>
<evidence type="ECO:0000256" key="1">
    <source>
        <dbReference type="SAM" id="MobiDB-lite"/>
    </source>
</evidence>
<sequence>MPTRDIVVPNQFSTIQSRLAILLGLRDEEIRCELQHEWEHSIRTAWLVDFIHICAVRATGESYQRDACHGFFLLIFGTILFPYSSNLIDGALAQLMEGLTPARFLWATRWNPGNLMAIRIFLQRQIALHTGSCGQTQQLHLQTSFYEFGKFDACGARVSFRSSTSRSIPLTRSELSQQPQHMWLSSIHRDSHLFVGFARHRFRGHCSAFAPYGTRVALTRLRNVLTTGVASISNSCTSKDGRRTTTRHLRTRYSTDANTFPNTVNAGYTTSNTHGTIHCAFRSPYGTSLPTTQMASILVDSASFTALEGMVNQLATSMATNMTELMAMLKDQNLASSGFTPPPEYRPTVDPNPVVPPIYVTDNEDVSFSAMTHVLAIHLVNDSLPLPPAPTTVPLPPYFLIHGFNYACVAIASYASSSFDLHCPAANGPSALDWFMTLKVGDVPTLTYLSQKFLDQYRFCAETPHTLLDLSMTEMREGQTFQAYATEWRGKAAKHIPPITERQQAGIKLDMGVKLGRIEGPSRKKDGEASKRQTTGSSRKSKDATVGTVNSGHQASQPISMDYTHALQTSQAYAHPVHYTQLYPAQ</sequence>
<name>A0A2I0KXZ0_PUNGR</name>
<protein>
    <recommendedName>
        <fullName evidence="4">Retrotransposon gag domain-containing protein</fullName>
    </recommendedName>
</protein>
<gene>
    <name evidence="2" type="ORF">CRG98_006358</name>
</gene>